<gene>
    <name evidence="3" type="primary">spoIIE</name>
    <name evidence="5" type="ORF">DW858_08435</name>
    <name evidence="3" type="ORF">ERS852490_02609</name>
    <name evidence="4" type="ORF">GKE48_11220</name>
</gene>
<dbReference type="EMBL" id="WKRD01000008">
    <property type="protein sequence ID" value="MSC58004.1"/>
    <property type="molecule type" value="Genomic_DNA"/>
</dbReference>
<protein>
    <submittedName>
        <fullName evidence="4">SpoIIE family protein phosphatase</fullName>
    </submittedName>
    <submittedName>
        <fullName evidence="3">Stage II sporulation protein E</fullName>
        <ecNumber evidence="3">3.1.3.16</ecNumber>
    </submittedName>
</protein>
<dbReference type="PANTHER" id="PTHR43156:SF2">
    <property type="entry name" value="STAGE II SPORULATION PROTEIN E"/>
    <property type="match status" value="1"/>
</dbReference>
<dbReference type="Pfam" id="PF07228">
    <property type="entry name" value="SpoIIE"/>
    <property type="match status" value="1"/>
</dbReference>
<evidence type="ECO:0000313" key="5">
    <source>
        <dbReference type="EMBL" id="RHC13002.1"/>
    </source>
</evidence>
<dbReference type="Proteomes" id="UP000481964">
    <property type="component" value="Unassembled WGS sequence"/>
</dbReference>
<reference evidence="3 6" key="1">
    <citation type="submission" date="2015-09" db="EMBL/GenBank/DDBJ databases">
        <authorList>
            <consortium name="Pathogen Informatics"/>
        </authorList>
    </citation>
    <scope>NUCLEOTIDE SEQUENCE [LARGE SCALE GENOMIC DNA]</scope>
    <source>
        <strain evidence="3 6">2789STDY5834875</strain>
    </source>
</reference>
<dbReference type="OrthoDB" id="9763774at2"/>
<dbReference type="RefSeq" id="WP_055216342.1">
    <property type="nucleotide sequence ID" value="NZ_CZBU01000006.1"/>
</dbReference>
<dbReference type="GO" id="GO:0004722">
    <property type="term" value="F:protein serine/threonine phosphatase activity"/>
    <property type="evidence" value="ECO:0007669"/>
    <property type="project" value="UniProtKB-EC"/>
</dbReference>
<name>A0A174YZE2_9FIRM</name>
<dbReference type="InterPro" id="IPR001932">
    <property type="entry name" value="PPM-type_phosphatase-like_dom"/>
</dbReference>
<sequence length="370" mass="41690">MKNTYKDAGYTYTINRLQETARTFRNLGDAYGETNQKQTGFKRQLILAADILEECVAMNLDAKAPDKQERREFERKCMAMGISVKDIKLVDGKRREILVTAKTFMKGCVSERVLRETVSSVFKAKFFSNQDNRVIINEEPDQYVFYQENRFRILSGMARKCKEEENTSGDNFLLKKLNCGKMVAAIADGCGSGKRAFAESRMVIELMENCIEAGFEEKTAIDLINSAYIAGTTFNNPVTMDMSIIDCQAGVINCIKLGAVSTFIKRDNWVEIIKSTTLPMGVLEQVDYDCTTKKLYDGNYIIMISDGVLDNLSGINKEEQMVEIINNINVKKPAGIAKKILEESLKNNNMEAFDDCTVMVLGVFDTYVNV</sequence>
<feature type="domain" description="PPM-type phosphatase" evidence="2">
    <location>
        <begin position="152"/>
        <end position="363"/>
    </location>
</feature>
<dbReference type="Proteomes" id="UP000285844">
    <property type="component" value="Unassembled WGS sequence"/>
</dbReference>
<keyword evidence="1 3" id="KW-0378">Hydrolase</keyword>
<evidence type="ECO:0000256" key="1">
    <source>
        <dbReference type="ARBA" id="ARBA00022801"/>
    </source>
</evidence>
<dbReference type="EC" id="3.1.3.16" evidence="3"/>
<dbReference type="Proteomes" id="UP000095621">
    <property type="component" value="Unassembled WGS sequence"/>
</dbReference>
<evidence type="ECO:0000313" key="7">
    <source>
        <dbReference type="Proteomes" id="UP000285844"/>
    </source>
</evidence>
<accession>A0A174YZE2</accession>
<dbReference type="SUPFAM" id="SSF81606">
    <property type="entry name" value="PP2C-like"/>
    <property type="match status" value="1"/>
</dbReference>
<dbReference type="InterPro" id="IPR036457">
    <property type="entry name" value="PPM-type-like_dom_sf"/>
</dbReference>
<dbReference type="PANTHER" id="PTHR43156">
    <property type="entry name" value="STAGE II SPORULATION PROTEIN E-RELATED"/>
    <property type="match status" value="1"/>
</dbReference>
<reference evidence="5 7" key="2">
    <citation type="submission" date="2018-08" db="EMBL/GenBank/DDBJ databases">
        <title>A genome reference for cultivated species of the human gut microbiota.</title>
        <authorList>
            <person name="Zou Y."/>
            <person name="Xue W."/>
            <person name="Luo G."/>
        </authorList>
    </citation>
    <scope>NUCLEOTIDE SEQUENCE [LARGE SCALE GENOMIC DNA]</scope>
    <source>
        <strain evidence="5 7">AM37-3BH</strain>
    </source>
</reference>
<proteinExistence type="predicted"/>
<dbReference type="EMBL" id="QSHM01000008">
    <property type="protein sequence ID" value="RHC13002.1"/>
    <property type="molecule type" value="Genomic_DNA"/>
</dbReference>
<dbReference type="InterPro" id="IPR052016">
    <property type="entry name" value="Bact_Sigma-Reg"/>
</dbReference>
<evidence type="ECO:0000313" key="4">
    <source>
        <dbReference type="EMBL" id="MSC58004.1"/>
    </source>
</evidence>
<organism evidence="3 6">
    <name type="scientific">Lachnospira eligens</name>
    <dbReference type="NCBI Taxonomy" id="39485"/>
    <lineage>
        <taxon>Bacteria</taxon>
        <taxon>Bacillati</taxon>
        <taxon>Bacillota</taxon>
        <taxon>Clostridia</taxon>
        <taxon>Lachnospirales</taxon>
        <taxon>Lachnospiraceae</taxon>
        <taxon>Lachnospira</taxon>
    </lineage>
</organism>
<evidence type="ECO:0000313" key="6">
    <source>
        <dbReference type="Proteomes" id="UP000095621"/>
    </source>
</evidence>
<dbReference type="SMART" id="SM00331">
    <property type="entry name" value="PP2C_SIG"/>
    <property type="match status" value="1"/>
</dbReference>
<evidence type="ECO:0000313" key="8">
    <source>
        <dbReference type="Proteomes" id="UP000481964"/>
    </source>
</evidence>
<dbReference type="AlphaFoldDB" id="A0A174YZE2"/>
<dbReference type="Gene3D" id="3.60.40.10">
    <property type="entry name" value="PPM-type phosphatase domain"/>
    <property type="match status" value="1"/>
</dbReference>
<evidence type="ECO:0000313" key="3">
    <source>
        <dbReference type="EMBL" id="CUQ78957.1"/>
    </source>
</evidence>
<reference evidence="4 8" key="3">
    <citation type="journal article" date="2019" name="Nat. Med.">
        <title>A library of human gut bacterial isolates paired with longitudinal multiomics data enables mechanistic microbiome research.</title>
        <authorList>
            <person name="Poyet M."/>
            <person name="Groussin M."/>
            <person name="Gibbons S.M."/>
            <person name="Avila-Pacheco J."/>
            <person name="Jiang X."/>
            <person name="Kearney S.M."/>
            <person name="Perrotta A.R."/>
            <person name="Berdy B."/>
            <person name="Zhao S."/>
            <person name="Lieberman T.D."/>
            <person name="Swanson P.K."/>
            <person name="Smith M."/>
            <person name="Roesemann S."/>
            <person name="Alexander J.E."/>
            <person name="Rich S.A."/>
            <person name="Livny J."/>
            <person name="Vlamakis H."/>
            <person name="Clish C."/>
            <person name="Bullock K."/>
            <person name="Deik A."/>
            <person name="Scott J."/>
            <person name="Pierce K.A."/>
            <person name="Xavier R.J."/>
            <person name="Alm E.J."/>
        </authorList>
    </citation>
    <scope>NUCLEOTIDE SEQUENCE [LARGE SCALE GENOMIC DNA]</scope>
    <source>
        <strain evidence="4 8">BIOML-A1</strain>
    </source>
</reference>
<dbReference type="EMBL" id="CZBU01000006">
    <property type="protein sequence ID" value="CUQ78957.1"/>
    <property type="molecule type" value="Genomic_DNA"/>
</dbReference>
<evidence type="ECO:0000259" key="2">
    <source>
        <dbReference type="SMART" id="SM00331"/>
    </source>
</evidence>